<organism evidence="1 2">
    <name type="scientific">Taxus chinensis</name>
    <name type="common">Chinese yew</name>
    <name type="synonym">Taxus wallichiana var. chinensis</name>
    <dbReference type="NCBI Taxonomy" id="29808"/>
    <lineage>
        <taxon>Eukaryota</taxon>
        <taxon>Viridiplantae</taxon>
        <taxon>Streptophyta</taxon>
        <taxon>Embryophyta</taxon>
        <taxon>Tracheophyta</taxon>
        <taxon>Spermatophyta</taxon>
        <taxon>Pinopsida</taxon>
        <taxon>Pinidae</taxon>
        <taxon>Conifers II</taxon>
        <taxon>Cupressales</taxon>
        <taxon>Taxaceae</taxon>
        <taxon>Taxus</taxon>
    </lineage>
</organism>
<protein>
    <submittedName>
        <fullName evidence="1">Uncharacterized protein</fullName>
    </submittedName>
</protein>
<keyword evidence="2" id="KW-1185">Reference proteome</keyword>
<sequence>VSHSPGAFPWETNGMTMHDIDLSGARTNSRPENLSTAAHSMSSLYWEDLVGNG</sequence>
<dbReference type="EMBL" id="JAHRHJ020000003">
    <property type="protein sequence ID" value="KAH9323368.1"/>
    <property type="molecule type" value="Genomic_DNA"/>
</dbReference>
<feature type="non-terminal residue" evidence="1">
    <location>
        <position position="53"/>
    </location>
</feature>
<dbReference type="AlphaFoldDB" id="A0AA38GKG2"/>
<reference evidence="1 2" key="1">
    <citation type="journal article" date="2021" name="Nat. Plants">
        <title>The Taxus genome provides insights into paclitaxel biosynthesis.</title>
        <authorList>
            <person name="Xiong X."/>
            <person name="Gou J."/>
            <person name="Liao Q."/>
            <person name="Li Y."/>
            <person name="Zhou Q."/>
            <person name="Bi G."/>
            <person name="Li C."/>
            <person name="Du R."/>
            <person name="Wang X."/>
            <person name="Sun T."/>
            <person name="Guo L."/>
            <person name="Liang H."/>
            <person name="Lu P."/>
            <person name="Wu Y."/>
            <person name="Zhang Z."/>
            <person name="Ro D.K."/>
            <person name="Shang Y."/>
            <person name="Huang S."/>
            <person name="Yan J."/>
        </authorList>
    </citation>
    <scope>NUCLEOTIDE SEQUENCE [LARGE SCALE GENOMIC DNA]</scope>
    <source>
        <strain evidence="1">Ta-2019</strain>
    </source>
</reference>
<evidence type="ECO:0000313" key="1">
    <source>
        <dbReference type="EMBL" id="KAH9323368.1"/>
    </source>
</evidence>
<feature type="non-terminal residue" evidence="1">
    <location>
        <position position="1"/>
    </location>
</feature>
<accession>A0AA38GKG2</accession>
<name>A0AA38GKG2_TAXCH</name>
<dbReference type="Proteomes" id="UP000824469">
    <property type="component" value="Unassembled WGS sequence"/>
</dbReference>
<evidence type="ECO:0000313" key="2">
    <source>
        <dbReference type="Proteomes" id="UP000824469"/>
    </source>
</evidence>
<proteinExistence type="predicted"/>
<gene>
    <name evidence="1" type="ORF">KI387_018007</name>
</gene>
<comment type="caution">
    <text evidence="1">The sequence shown here is derived from an EMBL/GenBank/DDBJ whole genome shotgun (WGS) entry which is preliminary data.</text>
</comment>